<dbReference type="InterPro" id="IPR005748">
    <property type="entry name" value="DNA_mismatch_repair_MutS"/>
</dbReference>
<evidence type="ECO:0000256" key="2">
    <source>
        <dbReference type="ARBA" id="ARBA00021982"/>
    </source>
</evidence>
<evidence type="ECO:0000256" key="8">
    <source>
        <dbReference type="ARBA" id="ARBA00024647"/>
    </source>
</evidence>
<gene>
    <name evidence="9 12" type="primary">mutS</name>
    <name evidence="12" type="ORF">LKE05_10730</name>
</gene>
<comment type="function">
    <text evidence="8 9">This protein is involved in the repair of mismatches in DNA. It is possible that it carries out the mismatch recognition step. This protein has a weak ATPase activity.</text>
</comment>
<protein>
    <recommendedName>
        <fullName evidence="2 9">DNA mismatch repair protein MutS</fullName>
    </recommendedName>
</protein>
<dbReference type="CDD" id="cd03284">
    <property type="entry name" value="ABC_MutS1"/>
    <property type="match status" value="1"/>
</dbReference>
<dbReference type="InterPro" id="IPR016151">
    <property type="entry name" value="DNA_mismatch_repair_MutS_N"/>
</dbReference>
<evidence type="ECO:0000256" key="6">
    <source>
        <dbReference type="ARBA" id="ARBA00023125"/>
    </source>
</evidence>
<keyword evidence="3 9" id="KW-0547">Nucleotide-binding</keyword>
<dbReference type="InterPro" id="IPR036187">
    <property type="entry name" value="DNA_mismatch_repair_MutS_sf"/>
</dbReference>
<feature type="domain" description="DNA mismatch repair proteins mutS family" evidence="11">
    <location>
        <begin position="694"/>
        <end position="710"/>
    </location>
</feature>
<feature type="binding site" evidence="9">
    <location>
        <begin position="620"/>
        <end position="627"/>
    </location>
    <ligand>
        <name>ATP</name>
        <dbReference type="ChEBI" id="CHEBI:30616"/>
    </ligand>
</feature>
<keyword evidence="5 9" id="KW-0067">ATP-binding</keyword>
<sequence length="866" mass="97684">MAKEQMTPMMTQYLKTKEEYEDCILFYRLGDFYEMFFDDAIKASKELEITLTGKDCGLSERAPMCGVPFHSASVYIAKLIEKGYKVAICEQVEDPKTAKGIVKREVIRVVTPGTVVDEELLDEKNNNYLAVIYSQRDKYGFAVSDISTGEIYTTEISGADEALNEIARYEPKEILLNSDAAEKLSAQVELRFHITPDECTDDFFENSEFEKNILQQFGKNSLSEIALDTKPYAVRAVGAMIAYLEHTQKTSLTYLNTINTYEVNQYMDIDVNTRRNLEITETMRDKVKRGSLLWVLDNTETSMGARLLKQWIEKPLINPIEINKRLYSVKELTENIMLRDDLSAVLSGTYDISRIISRISLGTVTPKDLIALKMTLLQLPELEYTLSNVKSPMLGDMRKNFDLLEDVCDLLERAINDEPPALLRDGNVIKEGFNEEIDNLRIAMRDGKKWLAALENEERESTGISKLKVGYNKVFGYYIEITKSAIKDVPDYYIRKQTLANCERYITPKLKEIENTILGASEKIVTLESYVFEQVRTSVSEEIERLKNAAHIIATTDVLLSLAQTAYKNNFTMPEISDNGKIEITDGRHPVVEKMSKNSMFVPNDTLLNNDDDRMIIITGPNMAGKSTYMRQVALITLMAQIGSFVPAKSAKIGIVDKIFTRVGASDDISSGQSTFMLEMTEVSHILKNATSKSLIILDEIGRGTSTFDGLSIAWAVVEYIQNKHKIGAKTLFATHYHELTELEEELDGVKNYRIAVKKRGDDITFLRKIVRGGADDSYGIEVAALAGVPKEVINGAKKILKKIENDEIVVEHTAKKHEDTTNQIGFGDSIANEIADELKNMDVTTYTPIEAMNKLYELANRAKEI</sequence>
<evidence type="ECO:0000259" key="11">
    <source>
        <dbReference type="PROSITE" id="PS00486"/>
    </source>
</evidence>
<organism evidence="12 13">
    <name type="scientific">Hominilimicola fabiformis</name>
    <dbReference type="NCBI Taxonomy" id="2885356"/>
    <lineage>
        <taxon>Bacteria</taxon>
        <taxon>Bacillati</taxon>
        <taxon>Bacillota</taxon>
        <taxon>Clostridia</taxon>
        <taxon>Eubacteriales</taxon>
        <taxon>Oscillospiraceae</taxon>
        <taxon>Hominilimicola</taxon>
    </lineage>
</organism>
<dbReference type="InterPro" id="IPR000432">
    <property type="entry name" value="DNA_mismatch_repair_MutS_C"/>
</dbReference>
<evidence type="ECO:0000256" key="3">
    <source>
        <dbReference type="ARBA" id="ARBA00022741"/>
    </source>
</evidence>
<dbReference type="SMART" id="SM00534">
    <property type="entry name" value="MUTSac"/>
    <property type="match status" value="1"/>
</dbReference>
<dbReference type="PANTHER" id="PTHR11361">
    <property type="entry name" value="DNA MISMATCH REPAIR PROTEIN MUTS FAMILY MEMBER"/>
    <property type="match status" value="1"/>
</dbReference>
<dbReference type="InterPro" id="IPR036678">
    <property type="entry name" value="MutS_con_dom_sf"/>
</dbReference>
<dbReference type="GO" id="GO:0005829">
    <property type="term" value="C:cytosol"/>
    <property type="evidence" value="ECO:0007669"/>
    <property type="project" value="TreeGrafter"/>
</dbReference>
<dbReference type="GO" id="GO:0030983">
    <property type="term" value="F:mismatched DNA binding"/>
    <property type="evidence" value="ECO:0007669"/>
    <property type="project" value="InterPro"/>
</dbReference>
<dbReference type="Pfam" id="PF05190">
    <property type="entry name" value="MutS_IV"/>
    <property type="match status" value="1"/>
</dbReference>
<reference evidence="12 13" key="1">
    <citation type="submission" date="2021-10" db="EMBL/GenBank/DDBJ databases">
        <title>Anaerobic single-cell dispensing facilitates the cultivation of human gut bacteria.</title>
        <authorList>
            <person name="Afrizal A."/>
        </authorList>
    </citation>
    <scope>NUCLEOTIDE SEQUENCE [LARGE SCALE GENOMIC DNA]</scope>
    <source>
        <strain evidence="12 13">CLA-AA-H232</strain>
    </source>
</reference>
<keyword evidence="7 9" id="KW-0234">DNA repair</keyword>
<dbReference type="InterPro" id="IPR007696">
    <property type="entry name" value="DNA_mismatch_repair_MutS_core"/>
</dbReference>
<evidence type="ECO:0000256" key="5">
    <source>
        <dbReference type="ARBA" id="ARBA00022840"/>
    </source>
</evidence>
<dbReference type="Gene3D" id="3.40.1170.10">
    <property type="entry name" value="DNA repair protein MutS, domain I"/>
    <property type="match status" value="1"/>
</dbReference>
<dbReference type="NCBIfam" id="NF003810">
    <property type="entry name" value="PRK05399.1"/>
    <property type="match status" value="1"/>
</dbReference>
<dbReference type="SUPFAM" id="SSF55271">
    <property type="entry name" value="DNA repair protein MutS, domain I"/>
    <property type="match status" value="1"/>
</dbReference>
<dbReference type="Gene3D" id="1.10.1420.10">
    <property type="match status" value="2"/>
</dbReference>
<dbReference type="FunFam" id="3.40.1170.10:FF:000001">
    <property type="entry name" value="DNA mismatch repair protein MutS"/>
    <property type="match status" value="1"/>
</dbReference>
<dbReference type="RefSeq" id="WP_308456857.1">
    <property type="nucleotide sequence ID" value="NZ_JAJEQM010000015.1"/>
</dbReference>
<dbReference type="Pfam" id="PF05192">
    <property type="entry name" value="MutS_III"/>
    <property type="match status" value="1"/>
</dbReference>
<dbReference type="Proteomes" id="UP001198242">
    <property type="component" value="Unassembled WGS sequence"/>
</dbReference>
<keyword evidence="4 9" id="KW-0227">DNA damage</keyword>
<dbReference type="EMBL" id="JAJEQM010000015">
    <property type="protein sequence ID" value="MCC2211261.1"/>
    <property type="molecule type" value="Genomic_DNA"/>
</dbReference>
<dbReference type="FunFam" id="3.40.50.300:FF:001579">
    <property type="entry name" value="DNA mismatch repair protein MutS"/>
    <property type="match status" value="1"/>
</dbReference>
<evidence type="ECO:0000256" key="10">
    <source>
        <dbReference type="RuleBase" id="RU003756"/>
    </source>
</evidence>
<dbReference type="InterPro" id="IPR045076">
    <property type="entry name" value="MutS"/>
</dbReference>
<dbReference type="InterPro" id="IPR007695">
    <property type="entry name" value="DNA_mismatch_repair_MutS-lik_N"/>
</dbReference>
<dbReference type="PIRSF" id="PIRSF037677">
    <property type="entry name" value="DNA_mis_repair_Msh6"/>
    <property type="match status" value="1"/>
</dbReference>
<dbReference type="InterPro" id="IPR027417">
    <property type="entry name" value="P-loop_NTPase"/>
</dbReference>
<keyword evidence="13" id="KW-1185">Reference proteome</keyword>
<dbReference type="Pfam" id="PF01624">
    <property type="entry name" value="MutS_I"/>
    <property type="match status" value="1"/>
</dbReference>
<dbReference type="InterPro" id="IPR007860">
    <property type="entry name" value="DNA_mmatch_repair_MutS_con_dom"/>
</dbReference>
<dbReference type="PROSITE" id="PS00486">
    <property type="entry name" value="DNA_MISMATCH_REPAIR_2"/>
    <property type="match status" value="1"/>
</dbReference>
<dbReference type="InterPro" id="IPR017261">
    <property type="entry name" value="DNA_mismatch_repair_MutS/MSH"/>
</dbReference>
<dbReference type="SMART" id="SM00533">
    <property type="entry name" value="MUTSd"/>
    <property type="match status" value="1"/>
</dbReference>
<dbReference type="FunFam" id="1.10.1420.10:FF:000001">
    <property type="entry name" value="DNA mismatch repair protein MutS"/>
    <property type="match status" value="1"/>
</dbReference>
<dbReference type="SUPFAM" id="SSF52540">
    <property type="entry name" value="P-loop containing nucleoside triphosphate hydrolases"/>
    <property type="match status" value="1"/>
</dbReference>
<comment type="caution">
    <text evidence="12">The sequence shown here is derived from an EMBL/GenBank/DDBJ whole genome shotgun (WGS) entry which is preliminary data.</text>
</comment>
<dbReference type="GO" id="GO:0003684">
    <property type="term" value="F:damaged DNA binding"/>
    <property type="evidence" value="ECO:0007669"/>
    <property type="project" value="UniProtKB-UniRule"/>
</dbReference>
<dbReference type="AlphaFoldDB" id="A0AAE3DZD2"/>
<dbReference type="Gene3D" id="3.30.420.110">
    <property type="entry name" value="MutS, connector domain"/>
    <property type="match status" value="1"/>
</dbReference>
<evidence type="ECO:0000256" key="4">
    <source>
        <dbReference type="ARBA" id="ARBA00022763"/>
    </source>
</evidence>
<dbReference type="GO" id="GO:0006298">
    <property type="term" value="P:mismatch repair"/>
    <property type="evidence" value="ECO:0007669"/>
    <property type="project" value="UniProtKB-UniRule"/>
</dbReference>
<evidence type="ECO:0000313" key="12">
    <source>
        <dbReference type="EMBL" id="MCC2211261.1"/>
    </source>
</evidence>
<dbReference type="HAMAP" id="MF_00096">
    <property type="entry name" value="MutS"/>
    <property type="match status" value="1"/>
</dbReference>
<dbReference type="NCBIfam" id="TIGR01070">
    <property type="entry name" value="mutS1"/>
    <property type="match status" value="1"/>
</dbReference>
<dbReference type="Gene3D" id="3.40.50.300">
    <property type="entry name" value="P-loop containing nucleotide triphosphate hydrolases"/>
    <property type="match status" value="1"/>
</dbReference>
<dbReference type="InterPro" id="IPR007861">
    <property type="entry name" value="DNA_mismatch_repair_MutS_clamp"/>
</dbReference>
<evidence type="ECO:0000313" key="13">
    <source>
        <dbReference type="Proteomes" id="UP001198242"/>
    </source>
</evidence>
<dbReference type="GO" id="GO:0005524">
    <property type="term" value="F:ATP binding"/>
    <property type="evidence" value="ECO:0007669"/>
    <property type="project" value="UniProtKB-UniRule"/>
</dbReference>
<accession>A0AAE3DZD2</accession>
<dbReference type="SUPFAM" id="SSF53150">
    <property type="entry name" value="DNA repair protein MutS, domain II"/>
    <property type="match status" value="1"/>
</dbReference>
<name>A0AAE3DZD2_9FIRM</name>
<dbReference type="SUPFAM" id="SSF48334">
    <property type="entry name" value="DNA repair protein MutS, domain III"/>
    <property type="match status" value="1"/>
</dbReference>
<dbReference type="GO" id="GO:0140664">
    <property type="term" value="F:ATP-dependent DNA damage sensor activity"/>
    <property type="evidence" value="ECO:0007669"/>
    <property type="project" value="InterPro"/>
</dbReference>
<comment type="similarity">
    <text evidence="1 9 10">Belongs to the DNA mismatch repair MutS family.</text>
</comment>
<evidence type="ECO:0000256" key="7">
    <source>
        <dbReference type="ARBA" id="ARBA00023204"/>
    </source>
</evidence>
<dbReference type="Pfam" id="PF00488">
    <property type="entry name" value="MutS_V"/>
    <property type="match status" value="1"/>
</dbReference>
<evidence type="ECO:0000256" key="9">
    <source>
        <dbReference type="HAMAP-Rule" id="MF_00096"/>
    </source>
</evidence>
<dbReference type="Pfam" id="PF05188">
    <property type="entry name" value="MutS_II"/>
    <property type="match status" value="1"/>
</dbReference>
<keyword evidence="6 9" id="KW-0238">DNA-binding</keyword>
<evidence type="ECO:0000256" key="1">
    <source>
        <dbReference type="ARBA" id="ARBA00006271"/>
    </source>
</evidence>
<dbReference type="PANTHER" id="PTHR11361:SF34">
    <property type="entry name" value="DNA MISMATCH REPAIR PROTEIN MSH1, MITOCHONDRIAL"/>
    <property type="match status" value="1"/>
</dbReference>
<proteinExistence type="inferred from homology"/>